<accession>A0A923NJE2</accession>
<keyword evidence="1" id="KW-0732">Signal</keyword>
<name>A0A923NJE2_9FIRM</name>
<dbReference type="AlphaFoldDB" id="A0A923NJE2"/>
<organism evidence="3 4">
    <name type="scientific">Zhenpiania hominis</name>
    <dbReference type="NCBI Taxonomy" id="2763644"/>
    <lineage>
        <taxon>Bacteria</taxon>
        <taxon>Bacillati</taxon>
        <taxon>Bacillota</taxon>
        <taxon>Clostridia</taxon>
        <taxon>Peptostreptococcales</taxon>
        <taxon>Anaerovoracaceae</taxon>
        <taxon>Zhenpiania</taxon>
    </lineage>
</organism>
<gene>
    <name evidence="3" type="ORF">H9L42_04975</name>
</gene>
<comment type="caution">
    <text evidence="3">The sequence shown here is derived from an EMBL/GenBank/DDBJ whole genome shotgun (WGS) entry which is preliminary data.</text>
</comment>
<keyword evidence="4" id="KW-1185">Reference proteome</keyword>
<evidence type="ECO:0000256" key="1">
    <source>
        <dbReference type="SAM" id="SignalP"/>
    </source>
</evidence>
<feature type="domain" description="GLUG" evidence="2">
    <location>
        <begin position="237"/>
        <end position="259"/>
    </location>
</feature>
<sequence length="526" mass="57055">MKKKEIFCVLAASLFISNFISVSPVSAVDYSFIQKVEPLQYDWEFQQELKEDKAIKNGKPDTRWFDPEDQRKEYEISTEEELMGLSQLVSTREFNWQVNEVYTFKGITIKLMNDIELTKDWTPIGYSDIYAFEGIFEGNGHTISGIHIEKTSDDNQGFFGYLKGTVRNLNLSGSIETETSTVGGLAAVMAPDSSVENCTVDMNVSGRDKVGGIVGQSTSARIEDCHNKGNVSGTVKVGGVVGENWNGSVVQCSNTGTISSSGRGVGTYGTGGVAGRSVARDAVIRECYNTGSIRSNNECTGGIVGYTNASGSTVESCYNTGTVSGVKGTSSLANYVGGIVGSIGENGVRLRNCYNVGAVKNGEYLGGVLGNFTANYYANIETYISNNYYLDESAPVAVGKEKDGEGEKNYSNVASVELSGDLRSTHMAAALGSAYRPDQGGLHGVNNGFPVLTWQEETTIDRKTLLKKMKINYKKEFNAFFDAHPYGTASGQFILELSNPHVFFERQLSDQKARAEERAEKEAAAE</sequence>
<dbReference type="RefSeq" id="WP_187302280.1">
    <property type="nucleotide sequence ID" value="NZ_JACRYT010000003.1"/>
</dbReference>
<dbReference type="Gene3D" id="2.160.20.110">
    <property type="match status" value="1"/>
</dbReference>
<feature type="chain" id="PRO_5037851564" description="GLUG domain-containing protein" evidence="1">
    <location>
        <begin position="28"/>
        <end position="526"/>
    </location>
</feature>
<proteinExistence type="predicted"/>
<evidence type="ECO:0000313" key="3">
    <source>
        <dbReference type="EMBL" id="MBC6679177.1"/>
    </source>
</evidence>
<feature type="signal peptide" evidence="1">
    <location>
        <begin position="1"/>
        <end position="27"/>
    </location>
</feature>
<evidence type="ECO:0000313" key="4">
    <source>
        <dbReference type="Proteomes" id="UP000602647"/>
    </source>
</evidence>
<feature type="domain" description="GLUG" evidence="2">
    <location>
        <begin position="210"/>
        <end position="232"/>
    </location>
</feature>
<evidence type="ECO:0000259" key="2">
    <source>
        <dbReference type="Pfam" id="PF07581"/>
    </source>
</evidence>
<reference evidence="3" key="1">
    <citation type="submission" date="2020-08" db="EMBL/GenBank/DDBJ databases">
        <title>Genome public.</title>
        <authorList>
            <person name="Liu C."/>
            <person name="Sun Q."/>
        </authorList>
    </citation>
    <scope>NUCLEOTIDE SEQUENCE</scope>
    <source>
        <strain evidence="3">BX12</strain>
    </source>
</reference>
<protein>
    <recommendedName>
        <fullName evidence="2">GLUG domain-containing protein</fullName>
    </recommendedName>
</protein>
<dbReference type="InterPro" id="IPR011493">
    <property type="entry name" value="GLUG"/>
</dbReference>
<dbReference type="EMBL" id="JACRYT010000003">
    <property type="protein sequence ID" value="MBC6679177.1"/>
    <property type="molecule type" value="Genomic_DNA"/>
</dbReference>
<dbReference type="Pfam" id="PF07581">
    <property type="entry name" value="Glug"/>
    <property type="match status" value="2"/>
</dbReference>
<dbReference type="Proteomes" id="UP000602647">
    <property type="component" value="Unassembled WGS sequence"/>
</dbReference>